<organism evidence="2 3">
    <name type="scientific">Rotaria sordida</name>
    <dbReference type="NCBI Taxonomy" id="392033"/>
    <lineage>
        <taxon>Eukaryota</taxon>
        <taxon>Metazoa</taxon>
        <taxon>Spiralia</taxon>
        <taxon>Gnathifera</taxon>
        <taxon>Rotifera</taxon>
        <taxon>Eurotatoria</taxon>
        <taxon>Bdelloidea</taxon>
        <taxon>Philodinida</taxon>
        <taxon>Philodinidae</taxon>
        <taxon>Rotaria</taxon>
    </lineage>
</organism>
<evidence type="ECO:0000259" key="1">
    <source>
        <dbReference type="PROSITE" id="PS50181"/>
    </source>
</evidence>
<dbReference type="PROSITE" id="PS50181">
    <property type="entry name" value="FBOX"/>
    <property type="match status" value="1"/>
</dbReference>
<dbReference type="InterPro" id="IPR001810">
    <property type="entry name" value="F-box_dom"/>
</dbReference>
<dbReference type="Proteomes" id="UP000663864">
    <property type="component" value="Unassembled WGS sequence"/>
</dbReference>
<proteinExistence type="predicted"/>
<evidence type="ECO:0000313" key="3">
    <source>
        <dbReference type="Proteomes" id="UP000663864"/>
    </source>
</evidence>
<sequence>MNRSNVSFLDLPNEILFYILNKLNNIDVLYSLLDVDNQRLDMIVEDKTFTKNLNFVLTMSTDDIYSIGSMEGILRATDYPNLDQLKLFNFNNKIASHYFTDCLALLDGRLNQLNSFFVEIFHDNNQLSIVNNMNDLPNLKYFSLKHFCVTEEYDSKILSLLRRMSNLEELTLYVMIQNRIKFLDGTQINNQILVHMTRFYKFIFYISTEIQLDHFVPYLSIDDIQQTFINIGYDQVSCIISCYSDSVGCHVFSLPFMFDSLRSHIDYYDQFLNDRKTHLPRLTTLTVNYDKLTIVTENFTRNATRLNCANVKELIIDAGTLVHSKDFYVYFPLVTSFSFD</sequence>
<gene>
    <name evidence="2" type="ORF">ZHD862_LOCUS28704</name>
</gene>
<reference evidence="2" key="1">
    <citation type="submission" date="2021-02" db="EMBL/GenBank/DDBJ databases">
        <authorList>
            <person name="Nowell W R."/>
        </authorList>
    </citation>
    <scope>NUCLEOTIDE SEQUENCE</scope>
</reference>
<name>A0A815EVP6_9BILA</name>
<dbReference type="EMBL" id="CAJNOT010002429">
    <property type="protein sequence ID" value="CAF1315097.1"/>
    <property type="molecule type" value="Genomic_DNA"/>
</dbReference>
<feature type="domain" description="F-box" evidence="1">
    <location>
        <begin position="5"/>
        <end position="53"/>
    </location>
</feature>
<comment type="caution">
    <text evidence="2">The sequence shown here is derived from an EMBL/GenBank/DDBJ whole genome shotgun (WGS) entry which is preliminary data.</text>
</comment>
<dbReference type="AlphaFoldDB" id="A0A815EVP6"/>
<accession>A0A815EVP6</accession>
<protein>
    <recommendedName>
        <fullName evidence="1">F-box domain-containing protein</fullName>
    </recommendedName>
</protein>
<evidence type="ECO:0000313" key="2">
    <source>
        <dbReference type="EMBL" id="CAF1315097.1"/>
    </source>
</evidence>